<sequence length="84" mass="9427">ILSLQSLPHPSNPASHRHVFLRYLGGVGGSVTSESALRSAGPFCRGFEPCRRRPGLTEDLRALDHLVVDWLHTKTKPFRYLAYL</sequence>
<protein>
    <submittedName>
        <fullName evidence="1">Uncharacterized protein</fullName>
    </submittedName>
</protein>
<dbReference type="Proteomes" id="UP000735302">
    <property type="component" value="Unassembled WGS sequence"/>
</dbReference>
<gene>
    <name evidence="1" type="ORF">PoB_001546400</name>
</gene>
<comment type="caution">
    <text evidence="1">The sequence shown here is derived from an EMBL/GenBank/DDBJ whole genome shotgun (WGS) entry which is preliminary data.</text>
</comment>
<reference evidence="1 2" key="1">
    <citation type="journal article" date="2021" name="Elife">
        <title>Chloroplast acquisition without the gene transfer in kleptoplastic sea slugs, Plakobranchus ocellatus.</title>
        <authorList>
            <person name="Maeda T."/>
            <person name="Takahashi S."/>
            <person name="Yoshida T."/>
            <person name="Shimamura S."/>
            <person name="Takaki Y."/>
            <person name="Nagai Y."/>
            <person name="Toyoda A."/>
            <person name="Suzuki Y."/>
            <person name="Arimoto A."/>
            <person name="Ishii H."/>
            <person name="Satoh N."/>
            <person name="Nishiyama T."/>
            <person name="Hasebe M."/>
            <person name="Maruyama T."/>
            <person name="Minagawa J."/>
            <person name="Obokata J."/>
            <person name="Shigenobu S."/>
        </authorList>
    </citation>
    <scope>NUCLEOTIDE SEQUENCE [LARGE SCALE GENOMIC DNA]</scope>
</reference>
<evidence type="ECO:0000313" key="2">
    <source>
        <dbReference type="Proteomes" id="UP000735302"/>
    </source>
</evidence>
<evidence type="ECO:0000313" key="1">
    <source>
        <dbReference type="EMBL" id="GFN88958.1"/>
    </source>
</evidence>
<dbReference type="EMBL" id="BLXT01001891">
    <property type="protein sequence ID" value="GFN88958.1"/>
    <property type="molecule type" value="Genomic_DNA"/>
</dbReference>
<dbReference type="AlphaFoldDB" id="A0AAV3Z4M0"/>
<accession>A0AAV3Z4M0</accession>
<feature type="non-terminal residue" evidence="1">
    <location>
        <position position="1"/>
    </location>
</feature>
<proteinExistence type="predicted"/>
<name>A0AAV3Z4M0_9GAST</name>
<organism evidence="1 2">
    <name type="scientific">Plakobranchus ocellatus</name>
    <dbReference type="NCBI Taxonomy" id="259542"/>
    <lineage>
        <taxon>Eukaryota</taxon>
        <taxon>Metazoa</taxon>
        <taxon>Spiralia</taxon>
        <taxon>Lophotrochozoa</taxon>
        <taxon>Mollusca</taxon>
        <taxon>Gastropoda</taxon>
        <taxon>Heterobranchia</taxon>
        <taxon>Euthyneura</taxon>
        <taxon>Panpulmonata</taxon>
        <taxon>Sacoglossa</taxon>
        <taxon>Placobranchoidea</taxon>
        <taxon>Plakobranchidae</taxon>
        <taxon>Plakobranchus</taxon>
    </lineage>
</organism>
<keyword evidence="2" id="KW-1185">Reference proteome</keyword>